<dbReference type="KEGG" id="atm:ANT_26800"/>
<dbReference type="EMBL" id="AP012029">
    <property type="protein sequence ID" value="BAJ64706.1"/>
    <property type="molecule type" value="Genomic_DNA"/>
</dbReference>
<dbReference type="InParanoid" id="E8N0F7"/>
<dbReference type="STRING" id="926569.ANT_26800"/>
<accession>E8N0F7</accession>
<feature type="signal peptide" evidence="1">
    <location>
        <begin position="1"/>
        <end position="25"/>
    </location>
</feature>
<protein>
    <recommendedName>
        <fullName evidence="4">Lipoprotein</fullName>
    </recommendedName>
</protein>
<name>E8N0F7_ANATU</name>
<evidence type="ECO:0008006" key="4">
    <source>
        <dbReference type="Google" id="ProtNLM"/>
    </source>
</evidence>
<keyword evidence="3" id="KW-1185">Reference proteome</keyword>
<dbReference type="HOGENOM" id="CLU_1493246_0_0_0"/>
<dbReference type="AlphaFoldDB" id="E8N0F7"/>
<organism evidence="2 3">
    <name type="scientific">Anaerolinea thermophila (strain DSM 14523 / JCM 11388 / NBRC 100420 / UNI-1)</name>
    <dbReference type="NCBI Taxonomy" id="926569"/>
    <lineage>
        <taxon>Bacteria</taxon>
        <taxon>Bacillati</taxon>
        <taxon>Chloroflexota</taxon>
        <taxon>Anaerolineae</taxon>
        <taxon>Anaerolineales</taxon>
        <taxon>Anaerolineaceae</taxon>
        <taxon>Anaerolinea</taxon>
    </lineage>
</organism>
<evidence type="ECO:0000313" key="3">
    <source>
        <dbReference type="Proteomes" id="UP000008922"/>
    </source>
</evidence>
<keyword evidence="1" id="KW-0732">Signal</keyword>
<feature type="chain" id="PRO_5003225189" description="Lipoprotein" evidence="1">
    <location>
        <begin position="26"/>
        <end position="180"/>
    </location>
</feature>
<dbReference type="PROSITE" id="PS51257">
    <property type="entry name" value="PROKAR_LIPOPROTEIN"/>
    <property type="match status" value="1"/>
</dbReference>
<proteinExistence type="predicted"/>
<dbReference type="RefSeq" id="WP_013561058.1">
    <property type="nucleotide sequence ID" value="NC_014960.1"/>
</dbReference>
<reference evidence="2 3" key="1">
    <citation type="submission" date="2010-12" db="EMBL/GenBank/DDBJ databases">
        <title>Whole genome sequence of Anaerolinea thermophila UNI-1.</title>
        <authorList>
            <person name="Narita-Yamada S."/>
            <person name="Kishi E."/>
            <person name="Watanabe Y."/>
            <person name="Takasaki K."/>
            <person name="Ankai A."/>
            <person name="Oguchi A."/>
            <person name="Fukui S."/>
            <person name="Takahashi M."/>
            <person name="Yashiro I."/>
            <person name="Hosoyama A."/>
            <person name="Sekiguchi Y."/>
            <person name="Hanada S."/>
            <person name="Fujita N."/>
        </authorList>
    </citation>
    <scope>NUCLEOTIDE SEQUENCE [LARGE SCALE GENOMIC DNA]</scope>
    <source>
        <strain evidence="3">DSM 14523 / JCM 11388 / NBRC 100420 / UNI-1</strain>
    </source>
</reference>
<evidence type="ECO:0000256" key="1">
    <source>
        <dbReference type="SAM" id="SignalP"/>
    </source>
</evidence>
<evidence type="ECO:0000313" key="2">
    <source>
        <dbReference type="EMBL" id="BAJ64706.1"/>
    </source>
</evidence>
<gene>
    <name evidence="2" type="ordered locus">ANT_26800</name>
</gene>
<dbReference type="Proteomes" id="UP000008922">
    <property type="component" value="Chromosome"/>
</dbReference>
<sequence>MKIFSVWLILVFTAGALSACQPASTATPTPNLDATIAAGVATQLAKMQPTQDIPATVSAQQTQFAQALPTQAPTQPSPAMTPTLSDEEALRLALLAYLGWQENELIFSIGQIQNNLARGGVKRAGEEQGAGWFAGKQTDGTWVIVHVGQGIPYCADIAAFSFPTDWISHCMDASGNAVER</sequence>